<accession>A0A2N5T7S7</accession>
<evidence type="ECO:0000313" key="2">
    <source>
        <dbReference type="EMBL" id="PLW21526.1"/>
    </source>
</evidence>
<reference evidence="2 3" key="1">
    <citation type="submission" date="2017-11" db="EMBL/GenBank/DDBJ databases">
        <title>De novo assembly and phasing of dikaryotic genomes from two isolates of Puccinia coronata f. sp. avenae, the causal agent of oat crown rust.</title>
        <authorList>
            <person name="Miller M.E."/>
            <person name="Zhang Y."/>
            <person name="Omidvar V."/>
            <person name="Sperschneider J."/>
            <person name="Schwessinger B."/>
            <person name="Raley C."/>
            <person name="Palmer J.M."/>
            <person name="Garnica D."/>
            <person name="Upadhyaya N."/>
            <person name="Rathjen J."/>
            <person name="Taylor J.M."/>
            <person name="Park R.F."/>
            <person name="Dodds P.N."/>
            <person name="Hirsch C.D."/>
            <person name="Kianian S.F."/>
            <person name="Figueroa M."/>
        </authorList>
    </citation>
    <scope>NUCLEOTIDE SEQUENCE [LARGE SCALE GENOMIC DNA]</scope>
    <source>
        <strain evidence="2">12SD80</strain>
    </source>
</reference>
<feature type="domain" description="Tet-like 2OG-Fe(II) oxygenase" evidence="1">
    <location>
        <begin position="133"/>
        <end position="323"/>
    </location>
</feature>
<dbReference type="Pfam" id="PF20515">
    <property type="entry name" value="2OG-FeII_Oxy_6"/>
    <property type="match status" value="1"/>
</dbReference>
<dbReference type="AlphaFoldDB" id="A0A2N5T7S7"/>
<name>A0A2N5T7S7_9BASI</name>
<dbReference type="InterPro" id="IPR046798">
    <property type="entry name" value="2OG-FeII_Oxy_6"/>
</dbReference>
<comment type="caution">
    <text evidence="2">The sequence shown here is derived from an EMBL/GenBank/DDBJ whole genome shotgun (WGS) entry which is preliminary data.</text>
</comment>
<sequence>MDLGTIFVLGPFITIIDDSNNNASRKAAKKLYKANKKQKDRQELLVKRVNPTDKTQFINWRQVTHKENNIYPTIPIVKKKPTCPPTNNEIQSAYKNIESFHLFKTGQNIVPDPLDKESVIAYIEFMKFKDLSEKDKDDLNFLSTFLHRSKKFISPVARNTRSWGGLMYAIGWRKSSDKNQIVGKYIKKFRPEEAIFFHEIFTQSDWLGDIIAHHFNSLANTAFQENQDLMKKRNIPSFASLKFQQDKSEKDCSPHLVFTTNGFYNPPHVDEEDISQFAFAMFLPTFSADGTLASSSSGYDLSSGPFVFPDHKFGINFDHQHGIGSKRLLGGIK</sequence>
<evidence type="ECO:0000259" key="1">
    <source>
        <dbReference type="Pfam" id="PF20515"/>
    </source>
</evidence>
<gene>
    <name evidence="2" type="ORF">PCASD_22216</name>
</gene>
<evidence type="ECO:0000313" key="3">
    <source>
        <dbReference type="Proteomes" id="UP000235392"/>
    </source>
</evidence>
<dbReference type="Proteomes" id="UP000235392">
    <property type="component" value="Unassembled WGS sequence"/>
</dbReference>
<dbReference type="EMBL" id="PGCI01000684">
    <property type="protein sequence ID" value="PLW21526.1"/>
    <property type="molecule type" value="Genomic_DNA"/>
</dbReference>
<organism evidence="2 3">
    <name type="scientific">Puccinia coronata f. sp. avenae</name>
    <dbReference type="NCBI Taxonomy" id="200324"/>
    <lineage>
        <taxon>Eukaryota</taxon>
        <taxon>Fungi</taxon>
        <taxon>Dikarya</taxon>
        <taxon>Basidiomycota</taxon>
        <taxon>Pucciniomycotina</taxon>
        <taxon>Pucciniomycetes</taxon>
        <taxon>Pucciniales</taxon>
        <taxon>Pucciniaceae</taxon>
        <taxon>Puccinia</taxon>
    </lineage>
</organism>
<protein>
    <recommendedName>
        <fullName evidence="1">Tet-like 2OG-Fe(II) oxygenase domain-containing protein</fullName>
    </recommendedName>
</protein>
<proteinExistence type="predicted"/>